<name>A0ABY0HBX8_9PEZI</name>
<keyword evidence="6" id="KW-0560">Oxidoreductase</keyword>
<keyword evidence="7" id="KW-1133">Transmembrane helix</keyword>
<accession>A0ABY0HBX8</accession>
<protein>
    <recommendedName>
        <fullName evidence="10">Cytochrome P450</fullName>
    </recommendedName>
</protein>
<dbReference type="InterPro" id="IPR036396">
    <property type="entry name" value="Cyt_P450_sf"/>
</dbReference>
<evidence type="ECO:0000313" key="8">
    <source>
        <dbReference type="EMBL" id="RYO89111.1"/>
    </source>
</evidence>
<dbReference type="PRINTS" id="PR00463">
    <property type="entry name" value="EP450I"/>
</dbReference>
<evidence type="ECO:0000256" key="6">
    <source>
        <dbReference type="RuleBase" id="RU000461"/>
    </source>
</evidence>
<dbReference type="InterPro" id="IPR002401">
    <property type="entry name" value="Cyt_P450_E_grp-I"/>
</dbReference>
<keyword evidence="3 6" id="KW-0349">Heme</keyword>
<dbReference type="InterPro" id="IPR050121">
    <property type="entry name" value="Cytochrome_P450_monoxygenase"/>
</dbReference>
<comment type="cofactor">
    <cofactor evidence="1">
        <name>heme</name>
        <dbReference type="ChEBI" id="CHEBI:30413"/>
    </cofactor>
</comment>
<keyword evidence="7" id="KW-0472">Membrane</keyword>
<evidence type="ECO:0000256" key="5">
    <source>
        <dbReference type="ARBA" id="ARBA00023004"/>
    </source>
</evidence>
<keyword evidence="5 6" id="KW-0408">Iron</keyword>
<organism evidence="8 9">
    <name type="scientific">Monosporascus cannonballus</name>
    <dbReference type="NCBI Taxonomy" id="155416"/>
    <lineage>
        <taxon>Eukaryota</taxon>
        <taxon>Fungi</taxon>
        <taxon>Dikarya</taxon>
        <taxon>Ascomycota</taxon>
        <taxon>Pezizomycotina</taxon>
        <taxon>Sordariomycetes</taxon>
        <taxon>Xylariomycetidae</taxon>
        <taxon>Xylariales</taxon>
        <taxon>Xylariales incertae sedis</taxon>
        <taxon>Monosporascus</taxon>
    </lineage>
</organism>
<dbReference type="EMBL" id="QJNS01000077">
    <property type="protein sequence ID" value="RYO89111.1"/>
    <property type="molecule type" value="Genomic_DNA"/>
</dbReference>
<dbReference type="PROSITE" id="PS00086">
    <property type="entry name" value="CYTOCHROME_P450"/>
    <property type="match status" value="1"/>
</dbReference>
<dbReference type="PANTHER" id="PTHR24305">
    <property type="entry name" value="CYTOCHROME P450"/>
    <property type="match status" value="1"/>
</dbReference>
<evidence type="ECO:0000256" key="2">
    <source>
        <dbReference type="ARBA" id="ARBA00010617"/>
    </source>
</evidence>
<dbReference type="InterPro" id="IPR001128">
    <property type="entry name" value="Cyt_P450"/>
</dbReference>
<dbReference type="PRINTS" id="PR00385">
    <property type="entry name" value="P450"/>
</dbReference>
<keyword evidence="9" id="KW-1185">Reference proteome</keyword>
<keyword evidence="6" id="KW-0503">Monooxygenase</keyword>
<reference evidence="8 9" key="1">
    <citation type="submission" date="2018-06" db="EMBL/GenBank/DDBJ databases">
        <title>Complete Genomes of Monosporascus.</title>
        <authorList>
            <person name="Robinson A.J."/>
            <person name="Natvig D.O."/>
        </authorList>
    </citation>
    <scope>NUCLEOTIDE SEQUENCE [LARGE SCALE GENOMIC DNA]</scope>
    <source>
        <strain evidence="8 9">CBS 609.92</strain>
    </source>
</reference>
<comment type="caution">
    <text evidence="8">The sequence shown here is derived from an EMBL/GenBank/DDBJ whole genome shotgun (WGS) entry which is preliminary data.</text>
</comment>
<dbReference type="Proteomes" id="UP000294003">
    <property type="component" value="Unassembled WGS sequence"/>
</dbReference>
<dbReference type="PANTHER" id="PTHR24305:SF166">
    <property type="entry name" value="CYTOCHROME P450 12A4, MITOCHONDRIAL-RELATED"/>
    <property type="match status" value="1"/>
</dbReference>
<dbReference type="Pfam" id="PF00067">
    <property type="entry name" value="p450"/>
    <property type="match status" value="1"/>
</dbReference>
<evidence type="ECO:0000256" key="4">
    <source>
        <dbReference type="ARBA" id="ARBA00022723"/>
    </source>
</evidence>
<dbReference type="Gene3D" id="1.10.630.10">
    <property type="entry name" value="Cytochrome P450"/>
    <property type="match status" value="1"/>
</dbReference>
<keyword evidence="4 6" id="KW-0479">Metal-binding</keyword>
<dbReference type="SUPFAM" id="SSF48264">
    <property type="entry name" value="Cytochrome P450"/>
    <property type="match status" value="1"/>
</dbReference>
<evidence type="ECO:0008006" key="10">
    <source>
        <dbReference type="Google" id="ProtNLM"/>
    </source>
</evidence>
<keyword evidence="7" id="KW-0812">Transmembrane</keyword>
<evidence type="ECO:0000256" key="1">
    <source>
        <dbReference type="ARBA" id="ARBA00001971"/>
    </source>
</evidence>
<evidence type="ECO:0000313" key="9">
    <source>
        <dbReference type="Proteomes" id="UP000294003"/>
    </source>
</evidence>
<sequence length="543" mass="61705">MDSTICAVMAMLEALVAQQLIGVSDFMKAFFILFGIQYLGVKCYRIFLYPKYFSPLRHIPGPQALNLVKAETPTALYIKWMREHPDVPLIRFLTFGNGEVIVCNSPDSFKEVLQTKCYSFRKSDFFRRITSEFVGYGVVTMEGEAHRAHRKMITPVFSLNNIRRLEPVFQNKAKEVTWLFDRAIDANDGGATSIDCTDTFTRATLDAVGVALFGVDLSGLKEAPISNADEKSRWAAEGRQTTYGFHEAYDGIFGQDTLGKILMFANAFVPVRWMPLEANRKFLFATKWLNDFLTQLVRNRTRDIRAAYAAGKYVRGEARDLLTFIIEESLPGGPAEEITEREIVGDLLQLMAAGHDTSANILSWSVYIMATKQDIQDKLREEMLRELGEAPEPAYDQIEALPYLDNFTRETLRVYASATTTHRQAVVDETICGIFIPKDTTFDIVPHVTLMNPLIWGDDVDEFDPTRWDRLSEEARSPYAFSTFSNGPRVCLGRSFAFREIKIIVVEMVRNYRFLAVEGPFTVENPSLTLRPRGLRVLLEKRS</sequence>
<evidence type="ECO:0000256" key="3">
    <source>
        <dbReference type="ARBA" id="ARBA00022617"/>
    </source>
</evidence>
<dbReference type="InterPro" id="IPR017972">
    <property type="entry name" value="Cyt_P450_CS"/>
</dbReference>
<feature type="transmembrane region" description="Helical" evidence="7">
    <location>
        <begin position="27"/>
        <end position="47"/>
    </location>
</feature>
<comment type="similarity">
    <text evidence="2 6">Belongs to the cytochrome P450 family.</text>
</comment>
<evidence type="ECO:0000256" key="7">
    <source>
        <dbReference type="SAM" id="Phobius"/>
    </source>
</evidence>
<gene>
    <name evidence="8" type="ORF">DL762_003391</name>
</gene>
<proteinExistence type="inferred from homology"/>